<accession>A0A1X1R9K0</accession>
<dbReference type="Gene3D" id="3.90.640.20">
    <property type="entry name" value="Heat-shock cognate protein, ATPase"/>
    <property type="match status" value="1"/>
</dbReference>
<organism evidence="1 2">
    <name type="scientific">Mycolicibacterium fallax</name>
    <name type="common">Mycobacterium fallax</name>
    <dbReference type="NCBI Taxonomy" id="1793"/>
    <lineage>
        <taxon>Bacteria</taxon>
        <taxon>Bacillati</taxon>
        <taxon>Actinomycetota</taxon>
        <taxon>Actinomycetes</taxon>
        <taxon>Mycobacteriales</taxon>
        <taxon>Mycobacteriaceae</taxon>
        <taxon>Mycolicibacterium</taxon>
    </lineage>
</organism>
<protein>
    <submittedName>
        <fullName evidence="1">Uncharacterized protein</fullName>
    </submittedName>
</protein>
<dbReference type="RefSeq" id="WP_085097008.1">
    <property type="nucleotide sequence ID" value="NZ_AP022603.1"/>
</dbReference>
<dbReference type="Pfam" id="PF11738">
    <property type="entry name" value="DUF3298"/>
    <property type="match status" value="1"/>
</dbReference>
<dbReference type="STRING" id="1793.AWC04_13135"/>
<dbReference type="InterPro" id="IPR053421">
    <property type="entry name" value="Esterase_Immunogenic_RsiV"/>
</dbReference>
<reference evidence="1 2" key="1">
    <citation type="submission" date="2016-01" db="EMBL/GenBank/DDBJ databases">
        <title>The new phylogeny of the genus Mycobacterium.</title>
        <authorList>
            <person name="Tarcisio F."/>
            <person name="Conor M."/>
            <person name="Antonella G."/>
            <person name="Elisabetta G."/>
            <person name="Giulia F.S."/>
            <person name="Sara T."/>
            <person name="Anna F."/>
            <person name="Clotilde B."/>
            <person name="Roberto B."/>
            <person name="Veronica D.S."/>
            <person name="Fabio R."/>
            <person name="Monica P."/>
            <person name="Olivier J."/>
            <person name="Enrico T."/>
            <person name="Nicola S."/>
        </authorList>
    </citation>
    <scope>NUCLEOTIDE SEQUENCE [LARGE SCALE GENOMIC DNA]</scope>
    <source>
        <strain evidence="1 2">DSM 44179</strain>
    </source>
</reference>
<dbReference type="AlphaFoldDB" id="A0A1X1R9K0"/>
<dbReference type="EMBL" id="LQOJ01000043">
    <property type="protein sequence ID" value="ORV01733.1"/>
    <property type="molecule type" value="Genomic_DNA"/>
</dbReference>
<dbReference type="InterPro" id="IPR037126">
    <property type="entry name" value="PdaC/RsiV-like_sf"/>
</dbReference>
<dbReference type="InterPro" id="IPR021729">
    <property type="entry name" value="DUF3298"/>
</dbReference>
<comment type="caution">
    <text evidence="1">The sequence shown here is derived from an EMBL/GenBank/DDBJ whole genome shotgun (WGS) entry which is preliminary data.</text>
</comment>
<evidence type="ECO:0000313" key="1">
    <source>
        <dbReference type="EMBL" id="ORV01733.1"/>
    </source>
</evidence>
<evidence type="ECO:0000313" key="2">
    <source>
        <dbReference type="Proteomes" id="UP000193484"/>
    </source>
</evidence>
<dbReference type="Proteomes" id="UP000193484">
    <property type="component" value="Unassembled WGS sequence"/>
</dbReference>
<proteinExistence type="predicted"/>
<sequence>MRTSIPAAVSSTLAAAALAATAGLGTASAAPPKCSDIDGVQVGNTCEVKISDPGYSVDITFPALYPNQRPLLDYVKQTRDGFLNLARNSDARVSPYVLETKATEYNSAVPPRGTQTVVLESYEWVGGAHPTTFYKAFNWDQGYRKAITIDTLFREDTDPFPVILPLVRASIAEQFGDAVVVHDDAGLDPRIYQNFAITNDTLIFFFDRGALLPEAAGNFSVAIPRSAVDAMLA</sequence>
<dbReference type="Gene3D" id="3.30.565.40">
    <property type="entry name" value="Fervidobacterium nodosum Rt17-B1 like"/>
    <property type="match status" value="1"/>
</dbReference>
<name>A0A1X1R9K0_MYCFA</name>
<gene>
    <name evidence="1" type="ORF">AWC04_13135</name>
</gene>
<dbReference type="NCBIfam" id="NF043047">
    <property type="entry name" value="EstaseRv3036c"/>
    <property type="match status" value="1"/>
</dbReference>
<keyword evidence="2" id="KW-1185">Reference proteome</keyword>
<dbReference type="OrthoDB" id="4696640at2"/>